<dbReference type="EMBL" id="BAABHY010000001">
    <property type="protein sequence ID" value="GAA5111046.1"/>
    <property type="molecule type" value="Genomic_DNA"/>
</dbReference>
<evidence type="ECO:0000313" key="6">
    <source>
        <dbReference type="Proteomes" id="UP001500171"/>
    </source>
</evidence>
<dbReference type="SUPFAM" id="SSF64288">
    <property type="entry name" value="Chorismate lyase-like"/>
    <property type="match status" value="1"/>
</dbReference>
<dbReference type="PRINTS" id="PR00035">
    <property type="entry name" value="HTHGNTR"/>
</dbReference>
<gene>
    <name evidence="5" type="ORF">GCM10023211_16130</name>
</gene>
<dbReference type="SMART" id="SM00866">
    <property type="entry name" value="UTRA"/>
    <property type="match status" value="1"/>
</dbReference>
<dbReference type="InterPro" id="IPR028978">
    <property type="entry name" value="Chorismate_lyase_/UTRA_dom_sf"/>
</dbReference>
<dbReference type="PANTHER" id="PTHR44846">
    <property type="entry name" value="MANNOSYL-D-GLYCERATE TRANSPORT/METABOLISM SYSTEM REPRESSOR MNGR-RELATED"/>
    <property type="match status" value="1"/>
</dbReference>
<reference evidence="6" key="1">
    <citation type="journal article" date="2019" name="Int. J. Syst. Evol. Microbiol.">
        <title>The Global Catalogue of Microorganisms (GCM) 10K type strain sequencing project: providing services to taxonomists for standard genome sequencing and annotation.</title>
        <authorList>
            <consortium name="The Broad Institute Genomics Platform"/>
            <consortium name="The Broad Institute Genome Sequencing Center for Infectious Disease"/>
            <person name="Wu L."/>
            <person name="Ma J."/>
        </authorList>
    </citation>
    <scope>NUCLEOTIDE SEQUENCE [LARGE SCALE GENOMIC DNA]</scope>
    <source>
        <strain evidence="6">JCM 18050</strain>
    </source>
</reference>
<dbReference type="PROSITE" id="PS50949">
    <property type="entry name" value="HTH_GNTR"/>
    <property type="match status" value="1"/>
</dbReference>
<dbReference type="Gene3D" id="3.40.1410.10">
    <property type="entry name" value="Chorismate lyase-like"/>
    <property type="match status" value="1"/>
</dbReference>
<accession>A0ABP9N7B0</accession>
<sequence length="250" mass="27792">MTKKINLLQIDYSSPQPIYMQLITQIKSAILQGEWLAGEAIPTERDLAKSLGISRGTVRKALQELITEGLIIQAQGSGTFIAPKLVPSLLTLQSFNEIAKTQDYQPQHHVLTNITRVPTAIEAQVLGIALTQDICEIVRVQSINQVVVSLQKAVLSLPDSCINMADQTSLYQYLDAIGYTVAYATQSFRGAVADDYLASHLHVAIGTPLLFVIRKGFTQQNVAIEYTYSWYINDYCDFTIELKTDTAHFH</sequence>
<organism evidence="5 6">
    <name type="scientific">Orbus sasakiae</name>
    <dbReference type="NCBI Taxonomy" id="1078475"/>
    <lineage>
        <taxon>Bacteria</taxon>
        <taxon>Pseudomonadati</taxon>
        <taxon>Pseudomonadota</taxon>
        <taxon>Gammaproteobacteria</taxon>
        <taxon>Orbales</taxon>
        <taxon>Orbaceae</taxon>
        <taxon>Orbus</taxon>
    </lineage>
</organism>
<evidence type="ECO:0000256" key="2">
    <source>
        <dbReference type="ARBA" id="ARBA00023125"/>
    </source>
</evidence>
<dbReference type="InterPro" id="IPR011663">
    <property type="entry name" value="UTRA"/>
</dbReference>
<dbReference type="Gene3D" id="1.10.10.10">
    <property type="entry name" value="Winged helix-like DNA-binding domain superfamily/Winged helix DNA-binding domain"/>
    <property type="match status" value="1"/>
</dbReference>
<keyword evidence="1" id="KW-0805">Transcription regulation</keyword>
<keyword evidence="6" id="KW-1185">Reference proteome</keyword>
<evidence type="ECO:0000313" key="5">
    <source>
        <dbReference type="EMBL" id="GAA5111046.1"/>
    </source>
</evidence>
<dbReference type="RefSeq" id="WP_345490710.1">
    <property type="nucleotide sequence ID" value="NZ_BAABHY010000001.1"/>
</dbReference>
<dbReference type="SMART" id="SM00345">
    <property type="entry name" value="HTH_GNTR"/>
    <property type="match status" value="1"/>
</dbReference>
<name>A0ABP9N7B0_9GAMM</name>
<dbReference type="PANTHER" id="PTHR44846:SF1">
    <property type="entry name" value="MANNOSYL-D-GLYCERATE TRANSPORT_METABOLISM SYSTEM REPRESSOR MNGR-RELATED"/>
    <property type="match status" value="1"/>
</dbReference>
<dbReference type="Pfam" id="PF07702">
    <property type="entry name" value="UTRA"/>
    <property type="match status" value="1"/>
</dbReference>
<evidence type="ECO:0000256" key="1">
    <source>
        <dbReference type="ARBA" id="ARBA00023015"/>
    </source>
</evidence>
<evidence type="ECO:0000256" key="3">
    <source>
        <dbReference type="ARBA" id="ARBA00023163"/>
    </source>
</evidence>
<evidence type="ECO:0000259" key="4">
    <source>
        <dbReference type="PROSITE" id="PS50949"/>
    </source>
</evidence>
<keyword evidence="2" id="KW-0238">DNA-binding</keyword>
<comment type="caution">
    <text evidence="5">The sequence shown here is derived from an EMBL/GenBank/DDBJ whole genome shotgun (WGS) entry which is preliminary data.</text>
</comment>
<dbReference type="Pfam" id="PF00392">
    <property type="entry name" value="GntR"/>
    <property type="match status" value="1"/>
</dbReference>
<dbReference type="InterPro" id="IPR050679">
    <property type="entry name" value="Bact_HTH_transcr_reg"/>
</dbReference>
<dbReference type="InterPro" id="IPR036390">
    <property type="entry name" value="WH_DNA-bd_sf"/>
</dbReference>
<dbReference type="InterPro" id="IPR000524">
    <property type="entry name" value="Tscrpt_reg_HTH_GntR"/>
</dbReference>
<dbReference type="SUPFAM" id="SSF46785">
    <property type="entry name" value="Winged helix' DNA-binding domain"/>
    <property type="match status" value="1"/>
</dbReference>
<dbReference type="CDD" id="cd07377">
    <property type="entry name" value="WHTH_GntR"/>
    <property type="match status" value="1"/>
</dbReference>
<dbReference type="Proteomes" id="UP001500171">
    <property type="component" value="Unassembled WGS sequence"/>
</dbReference>
<keyword evidence="3" id="KW-0804">Transcription</keyword>
<feature type="domain" description="HTH gntR-type" evidence="4">
    <location>
        <begin position="16"/>
        <end position="84"/>
    </location>
</feature>
<dbReference type="InterPro" id="IPR036388">
    <property type="entry name" value="WH-like_DNA-bd_sf"/>
</dbReference>
<protein>
    <submittedName>
        <fullName evidence="5">GntR family transcriptional regulator</fullName>
    </submittedName>
</protein>
<proteinExistence type="predicted"/>